<dbReference type="EMBL" id="CZRL01000064">
    <property type="protein sequence ID" value="CUS51621.1"/>
    <property type="molecule type" value="Genomic_DNA"/>
</dbReference>
<accession>A0A160TRN9</accession>
<dbReference type="SUPFAM" id="SSF53649">
    <property type="entry name" value="Alkaline phosphatase-like"/>
    <property type="match status" value="1"/>
</dbReference>
<dbReference type="Gene3D" id="3.40.720.10">
    <property type="entry name" value="Alkaline Phosphatase, subunit A"/>
    <property type="match status" value="1"/>
</dbReference>
<dbReference type="InterPro" id="IPR017850">
    <property type="entry name" value="Alkaline_phosphatase_core_sf"/>
</dbReference>
<proteinExistence type="predicted"/>
<gene>
    <name evidence="2" type="ORF">MGWOODY_XGa2385</name>
</gene>
<dbReference type="GO" id="GO:0004065">
    <property type="term" value="F:arylsulfatase activity"/>
    <property type="evidence" value="ECO:0007669"/>
    <property type="project" value="TreeGrafter"/>
</dbReference>
<dbReference type="GO" id="GO:0047753">
    <property type="term" value="F:choline-sulfatase activity"/>
    <property type="evidence" value="ECO:0007669"/>
    <property type="project" value="UniProtKB-EC"/>
</dbReference>
<organism evidence="2">
    <name type="scientific">hydrothermal vent metagenome</name>
    <dbReference type="NCBI Taxonomy" id="652676"/>
    <lineage>
        <taxon>unclassified sequences</taxon>
        <taxon>metagenomes</taxon>
        <taxon>ecological metagenomes</taxon>
    </lineage>
</organism>
<dbReference type="InterPro" id="IPR051849">
    <property type="entry name" value="GAG-degrading_sulfatase"/>
</dbReference>
<reference evidence="2" key="1">
    <citation type="submission" date="2015-10" db="EMBL/GenBank/DDBJ databases">
        <authorList>
            <person name="Gilbert D.G."/>
        </authorList>
    </citation>
    <scope>NUCLEOTIDE SEQUENCE</scope>
</reference>
<dbReference type="PANTHER" id="PTHR46615">
    <property type="entry name" value="ARYLSULFATASE K"/>
    <property type="match status" value="1"/>
</dbReference>
<dbReference type="AlphaFoldDB" id="A0A160TRN9"/>
<name>A0A160TRN9_9ZZZZ</name>
<keyword evidence="2" id="KW-0378">Hydrolase</keyword>
<dbReference type="Pfam" id="PF00884">
    <property type="entry name" value="Sulfatase"/>
    <property type="match status" value="1"/>
</dbReference>
<sequence>MTGQNVLLIVSDEHAREALGCYGADHVHTPNIDGLAQRGTVFRHAYTPSPICVSARACIATGTYVHQNRCWSNAQPYHGQITGWGHRLIEAGHRVVSVGKLHYRSTQDANGFDTEIMPLHVKDGIGWARGLLGRDGSSWSGTAHFAEEIGPGLCDYNLYDMKVSEAACQWLRREAPKASQKPWVLCASFVSPHYPLVVPQHYFDLYPLSEIEPPRLNSSSELSNHPVLKAMRDYLNYDDFFDTESRQVAKASYLGLCSFLDSHVGALIEALHDSGQYDDTLIIYTSDHGEMAGNHGMWTKCVMYEESAGIPLILSGPGVSKGEVISTQASLVDIHPTILQATGLGLSSNDLDLPGYSLLDLVAGESPDRLVLSEYHDGGSITGMFMIRKNQYKYVYYPGYQPQLYDLEKDPYESTDLGTDIAYRQEVQACHQALCTLVDAEHVNELAFSDQTARISELGGRKAIESMENFDQSPVPI</sequence>
<evidence type="ECO:0000259" key="1">
    <source>
        <dbReference type="Pfam" id="PF00884"/>
    </source>
</evidence>
<dbReference type="InterPro" id="IPR000917">
    <property type="entry name" value="Sulfatase_N"/>
</dbReference>
<dbReference type="PANTHER" id="PTHR46615:SF1">
    <property type="entry name" value="ARYLSULFATASE K"/>
    <property type="match status" value="1"/>
</dbReference>
<dbReference type="CDD" id="cd16037">
    <property type="entry name" value="sulfatase_like"/>
    <property type="match status" value="1"/>
</dbReference>
<protein>
    <submittedName>
        <fullName evidence="2">Choline-sulfatase</fullName>
        <ecNumber evidence="2">3.1.6.6</ecNumber>
    </submittedName>
</protein>
<dbReference type="GO" id="GO:0015024">
    <property type="term" value="F:glucuronate-2-sulfatase activity"/>
    <property type="evidence" value="ECO:0007669"/>
    <property type="project" value="TreeGrafter"/>
</dbReference>
<dbReference type="EC" id="3.1.6.6" evidence="2"/>
<evidence type="ECO:0000313" key="2">
    <source>
        <dbReference type="EMBL" id="CUS51621.1"/>
    </source>
</evidence>
<feature type="domain" description="Sulfatase N-terminal" evidence="1">
    <location>
        <begin position="4"/>
        <end position="343"/>
    </location>
</feature>